<comment type="caution">
    <text evidence="2">The sequence shown here is derived from an EMBL/GenBank/DDBJ whole genome shotgun (WGS) entry which is preliminary data.</text>
</comment>
<accession>A0AAX6ILS2</accession>
<gene>
    <name evidence="2" type="ORF">M6B38_101740</name>
</gene>
<proteinExistence type="predicted"/>
<feature type="transmembrane region" description="Helical" evidence="1">
    <location>
        <begin position="36"/>
        <end position="57"/>
    </location>
</feature>
<dbReference type="AlphaFoldDB" id="A0AAX6ILS2"/>
<evidence type="ECO:0000313" key="3">
    <source>
        <dbReference type="Proteomes" id="UP001140949"/>
    </source>
</evidence>
<keyword evidence="1" id="KW-1133">Transmembrane helix</keyword>
<keyword evidence="1" id="KW-0812">Transmembrane</keyword>
<keyword evidence="3" id="KW-1185">Reference proteome</keyword>
<feature type="transmembrane region" description="Helical" evidence="1">
    <location>
        <begin position="6"/>
        <end position="24"/>
    </location>
</feature>
<dbReference type="Proteomes" id="UP001140949">
    <property type="component" value="Unassembled WGS sequence"/>
</dbReference>
<name>A0AAX6ILS2_IRIPA</name>
<evidence type="ECO:0000256" key="1">
    <source>
        <dbReference type="SAM" id="Phobius"/>
    </source>
</evidence>
<reference evidence="2" key="2">
    <citation type="submission" date="2023-04" db="EMBL/GenBank/DDBJ databases">
        <authorList>
            <person name="Bruccoleri R.E."/>
            <person name="Oakeley E.J."/>
            <person name="Faust A.-M."/>
            <person name="Dessus-Babus S."/>
            <person name="Altorfer M."/>
            <person name="Burckhardt D."/>
            <person name="Oertli M."/>
            <person name="Naumann U."/>
            <person name="Petersen F."/>
            <person name="Wong J."/>
        </authorList>
    </citation>
    <scope>NUCLEOTIDE SEQUENCE</scope>
    <source>
        <strain evidence="2">GSM-AAB239-AS_SAM_17_03QT</strain>
        <tissue evidence="2">Leaf</tissue>
    </source>
</reference>
<organism evidence="2 3">
    <name type="scientific">Iris pallida</name>
    <name type="common">Sweet iris</name>
    <dbReference type="NCBI Taxonomy" id="29817"/>
    <lineage>
        <taxon>Eukaryota</taxon>
        <taxon>Viridiplantae</taxon>
        <taxon>Streptophyta</taxon>
        <taxon>Embryophyta</taxon>
        <taxon>Tracheophyta</taxon>
        <taxon>Spermatophyta</taxon>
        <taxon>Magnoliopsida</taxon>
        <taxon>Liliopsida</taxon>
        <taxon>Asparagales</taxon>
        <taxon>Iridaceae</taxon>
        <taxon>Iridoideae</taxon>
        <taxon>Irideae</taxon>
        <taxon>Iris</taxon>
    </lineage>
</organism>
<reference evidence="2" key="1">
    <citation type="journal article" date="2023" name="GigaByte">
        <title>Genome assembly of the bearded iris, Iris pallida Lam.</title>
        <authorList>
            <person name="Bruccoleri R.E."/>
            <person name="Oakeley E.J."/>
            <person name="Faust A.M.E."/>
            <person name="Altorfer M."/>
            <person name="Dessus-Babus S."/>
            <person name="Burckhardt D."/>
            <person name="Oertli M."/>
            <person name="Naumann U."/>
            <person name="Petersen F."/>
            <person name="Wong J."/>
        </authorList>
    </citation>
    <scope>NUCLEOTIDE SEQUENCE</scope>
    <source>
        <strain evidence="2">GSM-AAB239-AS_SAM_17_03QT</strain>
    </source>
</reference>
<dbReference type="EMBL" id="JANAVB010000194">
    <property type="protein sequence ID" value="KAJ6854179.1"/>
    <property type="molecule type" value="Genomic_DNA"/>
</dbReference>
<evidence type="ECO:0000313" key="2">
    <source>
        <dbReference type="EMBL" id="KAJ6854179.1"/>
    </source>
</evidence>
<keyword evidence="1" id="KW-0472">Membrane</keyword>
<sequence>MVLGYTWCWLGSLFGFVMELGSVLRMKLWSSIINYLLLGISNCSLDNFVYGIMSLIAKDLENVLLHTFCYKVYRQIFR</sequence>
<protein>
    <submittedName>
        <fullName evidence="2">Uncharacterized protein</fullName>
    </submittedName>
</protein>